<evidence type="ECO:0000313" key="2">
    <source>
        <dbReference type="Proteomes" id="UP000789366"/>
    </source>
</evidence>
<comment type="caution">
    <text evidence="1">The sequence shown here is derived from an EMBL/GenBank/DDBJ whole genome shotgun (WGS) entry which is preliminary data.</text>
</comment>
<sequence>NHDEDDTDELFNEIEYESEKLEEIKSFASDNILTDDEGPEELENKVVKIESLAVYLVVMKKIPTEKKAHTNENPTVEEQLNKIEKNGNLGEYQKSVKELFKKNKELFVNGLEELGCTELVKHVIKTQDTEPIKQSLYQLAPNEQEFVQEELKKLKEKRLIKESFSPCASPIVL</sequence>
<proteinExistence type="predicted"/>
<evidence type="ECO:0000313" key="1">
    <source>
        <dbReference type="EMBL" id="CAG8797146.1"/>
    </source>
</evidence>
<dbReference type="Proteomes" id="UP000789366">
    <property type="component" value="Unassembled WGS sequence"/>
</dbReference>
<feature type="non-terminal residue" evidence="1">
    <location>
        <position position="173"/>
    </location>
</feature>
<protein>
    <submittedName>
        <fullName evidence="1">13425_t:CDS:1</fullName>
    </submittedName>
</protein>
<accession>A0ACA9RKW0</accession>
<gene>
    <name evidence="1" type="ORF">SPELUC_LOCUS17733</name>
</gene>
<name>A0ACA9RKW0_9GLOM</name>
<organism evidence="1 2">
    <name type="scientific">Cetraspora pellucida</name>
    <dbReference type="NCBI Taxonomy" id="1433469"/>
    <lineage>
        <taxon>Eukaryota</taxon>
        <taxon>Fungi</taxon>
        <taxon>Fungi incertae sedis</taxon>
        <taxon>Mucoromycota</taxon>
        <taxon>Glomeromycotina</taxon>
        <taxon>Glomeromycetes</taxon>
        <taxon>Diversisporales</taxon>
        <taxon>Gigasporaceae</taxon>
        <taxon>Cetraspora</taxon>
    </lineage>
</organism>
<keyword evidence="2" id="KW-1185">Reference proteome</keyword>
<feature type="non-terminal residue" evidence="1">
    <location>
        <position position="1"/>
    </location>
</feature>
<dbReference type="EMBL" id="CAJVPW010075515">
    <property type="protein sequence ID" value="CAG8797146.1"/>
    <property type="molecule type" value="Genomic_DNA"/>
</dbReference>
<reference evidence="1" key="1">
    <citation type="submission" date="2021-06" db="EMBL/GenBank/DDBJ databases">
        <authorList>
            <person name="Kallberg Y."/>
            <person name="Tangrot J."/>
            <person name="Rosling A."/>
        </authorList>
    </citation>
    <scope>NUCLEOTIDE SEQUENCE</scope>
    <source>
        <strain evidence="1">28 12/20/2015</strain>
    </source>
</reference>